<reference evidence="2" key="1">
    <citation type="journal article" date="2003" name="Mol. Microbiol.">
        <title>Acidobacteria form a coherent but highly diverse group within the bacterial domain: evidence from environmental genomics.</title>
        <authorList>
            <person name="Quaiser A."/>
            <person name="Ochsenreiter T."/>
            <person name="Lanz C."/>
            <person name="Schuster S.C."/>
            <person name="Treusch A.H."/>
            <person name="Eck J."/>
            <person name="Schleper C."/>
        </authorList>
    </citation>
    <scope>NUCLEOTIDE SEQUENCE</scope>
</reference>
<accession>Q7X320</accession>
<protein>
    <recommendedName>
        <fullName evidence="1">DUF58 domain-containing protein</fullName>
    </recommendedName>
</protein>
<proteinExistence type="predicted"/>
<dbReference type="InterPro" id="IPR002881">
    <property type="entry name" value="DUF58"/>
</dbReference>
<dbReference type="InterPro" id="IPR036465">
    <property type="entry name" value="vWFA_dom_sf"/>
</dbReference>
<dbReference type="PANTHER" id="PTHR33608:SF6">
    <property type="entry name" value="BLL2464 PROTEIN"/>
    <property type="match status" value="1"/>
</dbReference>
<name>Q7X320_9BACT</name>
<dbReference type="Pfam" id="PF01882">
    <property type="entry name" value="DUF58"/>
    <property type="match status" value="1"/>
</dbReference>
<feature type="domain" description="DUF58" evidence="1">
    <location>
        <begin position="38"/>
        <end position="251"/>
    </location>
</feature>
<dbReference type="PANTHER" id="PTHR33608">
    <property type="entry name" value="BLL2464 PROTEIN"/>
    <property type="match status" value="1"/>
</dbReference>
<dbReference type="AlphaFoldDB" id="Q7X320"/>
<dbReference type="SUPFAM" id="SSF53300">
    <property type="entry name" value="vWA-like"/>
    <property type="match status" value="1"/>
</dbReference>
<evidence type="ECO:0000313" key="2">
    <source>
        <dbReference type="EMBL" id="AAP58544.1"/>
    </source>
</evidence>
<dbReference type="Gene3D" id="3.40.50.410">
    <property type="entry name" value="von Willebrand factor, type A domain"/>
    <property type="match status" value="1"/>
</dbReference>
<evidence type="ECO:0000259" key="1">
    <source>
        <dbReference type="Pfam" id="PF01882"/>
    </source>
</evidence>
<dbReference type="EMBL" id="AY281354">
    <property type="protein sequence ID" value="AAP58544.1"/>
    <property type="molecule type" value="Genomic_DNA"/>
</dbReference>
<sequence>MKELRYIEVETSRKIRDQRVGAYQSPLRGAGFDFDEHQPYRPGDDVRRIDWNVTARLGVPFVRHTHAEREMNVVVVMDVSRSMALGSAARSKRESLTYISGSILFSAIADQINTGFVAFADRVLLTTPAKRTRSAAWAVLEQAWALAPAARTTLMVPVIRHLAATLKRMSVIFIVSDFVSADRVLESADLRQLAARHDVVAVVPEDRAETELPAGGGYLRARDLESGRRVSIGLGREARERYAAAVGARREALAQAFYRVPIDHAFVPTDGSPVLPVLALFARRRR</sequence>
<organism evidence="2">
    <name type="scientific">uncultured Acidobacteriota bacterium</name>
    <dbReference type="NCBI Taxonomy" id="171953"/>
    <lineage>
        <taxon>Bacteria</taxon>
        <taxon>Pseudomonadati</taxon>
        <taxon>Acidobacteriota</taxon>
        <taxon>environmental samples</taxon>
    </lineage>
</organism>